<accession>A0AA38P8F3</accession>
<sequence length="473" mass="53124">MWITRLFFIVLWGTFTALLIKKISPDDCPSSSASHTSQCSLRTFSPSKQVADTTAVILNWSRFPNVVRIVSLLCSSKLENTIATIHVWNNSPNKISKEDFATCPADRLKITNSPLNLYFQARFLACAEAATPFCFIQDDDYLILPEIIQALRTRFSNESTSAIYLLPPHEALSSAFKRIRVQPKIHTSFAWLGHGAIMRRTQAQDFLALMKHLNVSNDVMKMADNYYALMANVFPEVWVDQGIELGGGEAFTQGVEGAERNNKHITQAAKYLDRIMNCLHPPCIHGDVPFVSSEDQFLSLIHRAPCVGQLCLLETTIQLLPFTQYDLESADQILENENLIRDSFTSSHTADYLRHPLSHAVDGKKETKFCIPKGVRNGDTITLDFLGVKAKTEHRKINFLVDHEARSLLIAAANLQFCGNGWVGSSQPFTCVSIENDMHECSSSSPSFDISAVQILFVRDVERRACFQEIWVV</sequence>
<dbReference type="SUPFAM" id="SSF53448">
    <property type="entry name" value="Nucleotide-diphospho-sugar transferases"/>
    <property type="match status" value="1"/>
</dbReference>
<dbReference type="Proteomes" id="UP001163846">
    <property type="component" value="Unassembled WGS sequence"/>
</dbReference>
<dbReference type="AlphaFoldDB" id="A0AA38P8F3"/>
<reference evidence="2" key="1">
    <citation type="submission" date="2022-08" db="EMBL/GenBank/DDBJ databases">
        <authorList>
            <consortium name="DOE Joint Genome Institute"/>
            <person name="Min B."/>
            <person name="Riley R."/>
            <person name="Sierra-Patev S."/>
            <person name="Naranjo-Ortiz M."/>
            <person name="Looney B."/>
            <person name="Konkel Z."/>
            <person name="Slot J.C."/>
            <person name="Sakamoto Y."/>
            <person name="Steenwyk J.L."/>
            <person name="Rokas A."/>
            <person name="Carro J."/>
            <person name="Camarero S."/>
            <person name="Ferreira P."/>
            <person name="Molpeceres G."/>
            <person name="Ruiz-Duenas F.J."/>
            <person name="Serrano A."/>
            <person name="Henrissat B."/>
            <person name="Drula E."/>
            <person name="Hughes K.W."/>
            <person name="Mata J.L."/>
            <person name="Ishikawa N.K."/>
            <person name="Vargas-Isla R."/>
            <person name="Ushijima S."/>
            <person name="Smith C.A."/>
            <person name="Ahrendt S."/>
            <person name="Andreopoulos W."/>
            <person name="He G."/>
            <person name="Labutti K."/>
            <person name="Lipzen A."/>
            <person name="Ng V."/>
            <person name="Sandor L."/>
            <person name="Barry K."/>
            <person name="Martinez A.T."/>
            <person name="Xiao Y."/>
            <person name="Gibbons J.G."/>
            <person name="Terashima K."/>
            <person name="Hibbett D.S."/>
            <person name="Grigoriev I.V."/>
        </authorList>
    </citation>
    <scope>NUCLEOTIDE SEQUENCE</scope>
    <source>
        <strain evidence="2">TFB9207</strain>
    </source>
</reference>
<organism evidence="2 3">
    <name type="scientific">Lentinula raphanica</name>
    <dbReference type="NCBI Taxonomy" id="153919"/>
    <lineage>
        <taxon>Eukaryota</taxon>
        <taxon>Fungi</taxon>
        <taxon>Dikarya</taxon>
        <taxon>Basidiomycota</taxon>
        <taxon>Agaricomycotina</taxon>
        <taxon>Agaricomycetes</taxon>
        <taxon>Agaricomycetidae</taxon>
        <taxon>Agaricales</taxon>
        <taxon>Marasmiineae</taxon>
        <taxon>Omphalotaceae</taxon>
        <taxon>Lentinula</taxon>
    </lineage>
</organism>
<feature type="signal peptide" evidence="1">
    <location>
        <begin position="1"/>
        <end position="17"/>
    </location>
</feature>
<proteinExistence type="predicted"/>
<evidence type="ECO:0008006" key="4">
    <source>
        <dbReference type="Google" id="ProtNLM"/>
    </source>
</evidence>
<protein>
    <recommendedName>
        <fullName evidence="4">Glycosyltransferase family 2 protein</fullName>
    </recommendedName>
</protein>
<dbReference type="EMBL" id="MU806194">
    <property type="protein sequence ID" value="KAJ3838234.1"/>
    <property type="molecule type" value="Genomic_DNA"/>
</dbReference>
<evidence type="ECO:0000256" key="1">
    <source>
        <dbReference type="SAM" id="SignalP"/>
    </source>
</evidence>
<gene>
    <name evidence="2" type="ORF">F5878DRAFT_620064</name>
</gene>
<evidence type="ECO:0000313" key="3">
    <source>
        <dbReference type="Proteomes" id="UP001163846"/>
    </source>
</evidence>
<evidence type="ECO:0000313" key="2">
    <source>
        <dbReference type="EMBL" id="KAJ3838234.1"/>
    </source>
</evidence>
<comment type="caution">
    <text evidence="2">The sequence shown here is derived from an EMBL/GenBank/DDBJ whole genome shotgun (WGS) entry which is preliminary data.</text>
</comment>
<keyword evidence="3" id="KW-1185">Reference proteome</keyword>
<dbReference type="InterPro" id="IPR029044">
    <property type="entry name" value="Nucleotide-diphossugar_trans"/>
</dbReference>
<keyword evidence="1" id="KW-0732">Signal</keyword>
<feature type="chain" id="PRO_5041301496" description="Glycosyltransferase family 2 protein" evidence="1">
    <location>
        <begin position="18"/>
        <end position="473"/>
    </location>
</feature>
<name>A0AA38P8F3_9AGAR</name>